<keyword evidence="1" id="KW-0808">Transferase</keyword>
<gene>
    <name evidence="2" type="ORF">HNQ86_002780</name>
</gene>
<evidence type="ECO:0000256" key="1">
    <source>
        <dbReference type="ARBA" id="ARBA00022679"/>
    </source>
</evidence>
<dbReference type="RefSeq" id="WP_235205322.1">
    <property type="nucleotide sequence ID" value="NZ_JACHET010000001.1"/>
</dbReference>
<dbReference type="Gene3D" id="3.40.50.300">
    <property type="entry name" value="P-loop containing nucleotide triphosphate hydrolases"/>
    <property type="match status" value="1"/>
</dbReference>
<protein>
    <submittedName>
        <fullName evidence="2">Tetratricopeptide (TPR) repeat protein</fullName>
    </submittedName>
</protein>
<dbReference type="Gene3D" id="1.25.40.10">
    <property type="entry name" value="Tetratricopeptide repeat domain"/>
    <property type="match status" value="1"/>
</dbReference>
<proteinExistence type="predicted"/>
<dbReference type="InterPro" id="IPR027417">
    <property type="entry name" value="P-loop_NTPase"/>
</dbReference>
<dbReference type="SUPFAM" id="SSF52540">
    <property type="entry name" value="P-loop containing nucleoside triphosphate hydrolases"/>
    <property type="match status" value="1"/>
</dbReference>
<dbReference type="SUPFAM" id="SSF48452">
    <property type="entry name" value="TPR-like"/>
    <property type="match status" value="1"/>
</dbReference>
<accession>A0A841KK27</accession>
<dbReference type="GO" id="GO:0008476">
    <property type="term" value="F:protein-tyrosine sulfotransferase activity"/>
    <property type="evidence" value="ECO:0007669"/>
    <property type="project" value="InterPro"/>
</dbReference>
<reference evidence="2 3" key="1">
    <citation type="submission" date="2020-08" db="EMBL/GenBank/DDBJ databases">
        <title>Genomic Encyclopedia of Type Strains, Phase IV (KMG-IV): sequencing the most valuable type-strain genomes for metagenomic binning, comparative biology and taxonomic classification.</title>
        <authorList>
            <person name="Goeker M."/>
        </authorList>
    </citation>
    <scope>NUCLEOTIDE SEQUENCE [LARGE SCALE GENOMIC DNA]</scope>
    <source>
        <strain evidence="2 3">DSM 107085</strain>
    </source>
</reference>
<dbReference type="PANTHER" id="PTHR12788:SF10">
    <property type="entry name" value="PROTEIN-TYROSINE SULFOTRANSFERASE"/>
    <property type="match status" value="1"/>
</dbReference>
<name>A0A841KK27_9GAMM</name>
<evidence type="ECO:0000313" key="3">
    <source>
        <dbReference type="Proteomes" id="UP000560000"/>
    </source>
</evidence>
<sequence length="561" mass="62760">MHELQKCGCVLAHIHDARQALACSVLSFYTVYSMTMPTTPAVMDRLNRRADQYLASGQLVAAQTTLESLLQRVPESLPTRLRLIDVLWERGRFRGAAAEALRAASFSPVAPEMLIQIAQRLSRCGETVAARRCLSRLEEQHDLDSAVLVEAARLRLALGEIPEALQSIEKAAAEGLDDPDACYLHASLAQFSGDIEGAGRILEQCLDRWPMFSGASMAQARLRKQEASTNHVESLQAKLGRIPVDSGVAGDRLVRAEFESALFNELDDLGQHAQAWEALASSNAIMHELFPYHREGEEAVTEAIIGRALKPVSKGGAVTSGPVPIFIIGLPRSGTTLLDRMLSNHSGVVSAGEINDFLLQMCWSCDIVERDLASRLDYLKKSAHVDFRELGERYLQQTIWRAREHAFFIDKLPTNFQLVDLIHRALPDARILHMVRDPMDVCFSNLKAMFGGTSTYSYAFGAMAHYHRQYRRIMRHWHETLPGVVMDVDYDALVKRPEVVMPQVLAYCGLDMQVDCLSPERNVAPVSTPSSVQVRQPIHTRSVAQWRHYEQQLQPLLDMLR</sequence>
<dbReference type="AlphaFoldDB" id="A0A841KK27"/>
<evidence type="ECO:0000313" key="2">
    <source>
        <dbReference type="EMBL" id="MBB6185435.1"/>
    </source>
</evidence>
<dbReference type="InterPro" id="IPR011990">
    <property type="entry name" value="TPR-like_helical_dom_sf"/>
</dbReference>
<dbReference type="InterPro" id="IPR026634">
    <property type="entry name" value="TPST-like"/>
</dbReference>
<dbReference type="PANTHER" id="PTHR12788">
    <property type="entry name" value="PROTEIN-TYROSINE SULFOTRANSFERASE 2"/>
    <property type="match status" value="1"/>
</dbReference>
<comment type="caution">
    <text evidence="2">The sequence shown here is derived from an EMBL/GenBank/DDBJ whole genome shotgun (WGS) entry which is preliminary data.</text>
</comment>
<dbReference type="Proteomes" id="UP000560000">
    <property type="component" value="Unassembled WGS sequence"/>
</dbReference>
<dbReference type="EMBL" id="JACHET010000001">
    <property type="protein sequence ID" value="MBB6185435.1"/>
    <property type="molecule type" value="Genomic_DNA"/>
</dbReference>
<dbReference type="Pfam" id="PF13469">
    <property type="entry name" value="Sulfotransfer_3"/>
    <property type="match status" value="1"/>
</dbReference>
<organism evidence="2 3">
    <name type="scientific">Oleiagrimonas soli</name>
    <dbReference type="NCBI Taxonomy" id="1543381"/>
    <lineage>
        <taxon>Bacteria</taxon>
        <taxon>Pseudomonadati</taxon>
        <taxon>Pseudomonadota</taxon>
        <taxon>Gammaproteobacteria</taxon>
        <taxon>Lysobacterales</taxon>
        <taxon>Rhodanobacteraceae</taxon>
        <taxon>Oleiagrimonas</taxon>
    </lineage>
</organism>